<dbReference type="GO" id="GO:0004556">
    <property type="term" value="F:alpha-amylase activity"/>
    <property type="evidence" value="ECO:0007669"/>
    <property type="project" value="TreeGrafter"/>
</dbReference>
<dbReference type="SUPFAM" id="SSF51445">
    <property type="entry name" value="(Trans)glycosidases"/>
    <property type="match status" value="1"/>
</dbReference>
<evidence type="ECO:0000313" key="3">
    <source>
        <dbReference type="Proteomes" id="UP000435985"/>
    </source>
</evidence>
<reference evidence="2 3" key="1">
    <citation type="journal article" date="2019" name="Nat. Med.">
        <title>A library of human gut bacterial isolates paired with longitudinal multiomics data enables mechanistic microbiome research.</title>
        <authorList>
            <person name="Poyet M."/>
            <person name="Groussin M."/>
            <person name="Gibbons S.M."/>
            <person name="Avila-Pacheco J."/>
            <person name="Jiang X."/>
            <person name="Kearney S.M."/>
            <person name="Perrotta A.R."/>
            <person name="Berdy B."/>
            <person name="Zhao S."/>
            <person name="Lieberman T.D."/>
            <person name="Swanson P.K."/>
            <person name="Smith M."/>
            <person name="Roesemann S."/>
            <person name="Alexander J.E."/>
            <person name="Rich S.A."/>
            <person name="Livny J."/>
            <person name="Vlamakis H."/>
            <person name="Clish C."/>
            <person name="Bullock K."/>
            <person name="Deik A."/>
            <person name="Scott J."/>
            <person name="Pierce K.A."/>
            <person name="Xavier R.J."/>
            <person name="Alm E.J."/>
        </authorList>
    </citation>
    <scope>NUCLEOTIDE SEQUENCE [LARGE SCALE GENOMIC DNA]</scope>
    <source>
        <strain evidence="2 3">BIOML-A14</strain>
    </source>
</reference>
<dbReference type="InterPro" id="IPR017853">
    <property type="entry name" value="GH"/>
</dbReference>
<proteinExistence type="predicted"/>
<gene>
    <name evidence="2" type="ORF">F3B98_29390</name>
</gene>
<evidence type="ECO:0000259" key="1">
    <source>
        <dbReference type="Pfam" id="PF00128"/>
    </source>
</evidence>
<accession>A0A642C7Q8</accession>
<name>A0A642C7Q8_BACOV</name>
<feature type="non-terminal residue" evidence="2">
    <location>
        <position position="245"/>
    </location>
</feature>
<protein>
    <submittedName>
        <fullName evidence="2">Alpha-amylase</fullName>
    </submittedName>
</protein>
<dbReference type="PANTHER" id="PTHR10357">
    <property type="entry name" value="ALPHA-AMYLASE FAMILY MEMBER"/>
    <property type="match status" value="1"/>
</dbReference>
<evidence type="ECO:0000313" key="2">
    <source>
        <dbReference type="EMBL" id="KAA4656582.1"/>
    </source>
</evidence>
<dbReference type="Pfam" id="PF00128">
    <property type="entry name" value="Alpha-amylase"/>
    <property type="match status" value="1"/>
</dbReference>
<comment type="caution">
    <text evidence="2">The sequence shown here is derived from an EMBL/GenBank/DDBJ whole genome shotgun (WGS) entry which is preliminary data.</text>
</comment>
<sequence length="245" mass="28016">MNNENKMIIYQVFTRLFGNNNNHCVYNGDITANGCGKMADFTLKALGEIRKLGATHIWYTGIIEHATETDYRRFNIRPDHPAIVKGKAGSPYAIKDYYDVDPDLATDVPERMKEFENLVHRTHRSGLKVIIDFVPNHVARQYHSDAQPDGTTELGANDDPNYAFSPYNNFYYIPQSELRAQFDMKEGAAEPYHEYPAKATGNNRFDATPNINDWYETIKLNYGVDYLNGGTCHFSPTPDTWIKML</sequence>
<feature type="domain" description="Glycosyl hydrolase family 13 catalytic" evidence="1">
    <location>
        <begin position="11"/>
        <end position="143"/>
    </location>
</feature>
<dbReference type="Proteomes" id="UP000435985">
    <property type="component" value="Unassembled WGS sequence"/>
</dbReference>
<dbReference type="EMBL" id="VWFO01000312">
    <property type="protein sequence ID" value="KAA4656582.1"/>
    <property type="molecule type" value="Genomic_DNA"/>
</dbReference>
<dbReference type="PANTHER" id="PTHR10357:SF205">
    <property type="entry name" value="O-GLYCOSYL HYDROLASE FAMILY 13"/>
    <property type="match status" value="1"/>
</dbReference>
<dbReference type="Gene3D" id="3.20.20.80">
    <property type="entry name" value="Glycosidases"/>
    <property type="match status" value="1"/>
</dbReference>
<dbReference type="GO" id="GO:0009313">
    <property type="term" value="P:oligosaccharide catabolic process"/>
    <property type="evidence" value="ECO:0007669"/>
    <property type="project" value="TreeGrafter"/>
</dbReference>
<dbReference type="InterPro" id="IPR006047">
    <property type="entry name" value="GH13_cat_dom"/>
</dbReference>
<dbReference type="AlphaFoldDB" id="A0A642C7Q8"/>
<organism evidence="2 3">
    <name type="scientific">Bacteroides ovatus</name>
    <dbReference type="NCBI Taxonomy" id="28116"/>
    <lineage>
        <taxon>Bacteria</taxon>
        <taxon>Pseudomonadati</taxon>
        <taxon>Bacteroidota</taxon>
        <taxon>Bacteroidia</taxon>
        <taxon>Bacteroidales</taxon>
        <taxon>Bacteroidaceae</taxon>
        <taxon>Bacteroides</taxon>
    </lineage>
</organism>